<dbReference type="InterPro" id="IPR011663">
    <property type="entry name" value="UTRA"/>
</dbReference>
<protein>
    <submittedName>
        <fullName evidence="5">GntR family transcriptional regulator</fullName>
    </submittedName>
</protein>
<dbReference type="InterPro" id="IPR036388">
    <property type="entry name" value="WH-like_DNA-bd_sf"/>
</dbReference>
<sequence>MFKFLEKQSLYIQLADYLENEIRLNFVPNQKLKSERELTEEYQVSRITVRQALQELEKRGLIYKKQGLGTFVSEVLEPSVDLSLIYSFTDHMKKIGKVPSTRILSFRKVSASESIANQLNVPFGSTLYEIERLRLANDVPMMFERTYLPAEIFPNLVEDMLNMNPLYTIFKENYEQSIRSLEEEFYASLALDRESEFLNIRRQSAVLHIIRKSFNQKNIPIEYTFSIARADQFKYRVSVKGRSF</sequence>
<dbReference type="Gene3D" id="1.10.10.10">
    <property type="entry name" value="Winged helix-like DNA-binding domain superfamily/Winged helix DNA-binding domain"/>
    <property type="match status" value="1"/>
</dbReference>
<evidence type="ECO:0000313" key="6">
    <source>
        <dbReference type="Proteomes" id="UP001595807"/>
    </source>
</evidence>
<evidence type="ECO:0000256" key="3">
    <source>
        <dbReference type="ARBA" id="ARBA00023163"/>
    </source>
</evidence>
<dbReference type="InterPro" id="IPR000524">
    <property type="entry name" value="Tscrpt_reg_HTH_GntR"/>
</dbReference>
<gene>
    <name evidence="5" type="ORF">ACFORF_06255</name>
</gene>
<evidence type="ECO:0000313" key="5">
    <source>
        <dbReference type="EMBL" id="MFC3928170.1"/>
    </source>
</evidence>
<evidence type="ECO:0000259" key="4">
    <source>
        <dbReference type="PROSITE" id="PS50949"/>
    </source>
</evidence>
<dbReference type="PANTHER" id="PTHR44846:SF1">
    <property type="entry name" value="MANNOSYL-D-GLYCERATE TRANSPORT_METABOLISM SYSTEM REPRESSOR MNGR-RELATED"/>
    <property type="match status" value="1"/>
</dbReference>
<comment type="caution">
    <text evidence="5">The sequence shown here is derived from an EMBL/GenBank/DDBJ whole genome shotgun (WGS) entry which is preliminary data.</text>
</comment>
<dbReference type="SUPFAM" id="SSF64288">
    <property type="entry name" value="Chorismate lyase-like"/>
    <property type="match status" value="1"/>
</dbReference>
<dbReference type="PRINTS" id="PR00035">
    <property type="entry name" value="HTHGNTR"/>
</dbReference>
<dbReference type="Pfam" id="PF00392">
    <property type="entry name" value="GntR"/>
    <property type="match status" value="1"/>
</dbReference>
<proteinExistence type="predicted"/>
<dbReference type="EMBL" id="JBHRZV010000049">
    <property type="protein sequence ID" value="MFC3928170.1"/>
    <property type="molecule type" value="Genomic_DNA"/>
</dbReference>
<dbReference type="PROSITE" id="PS50949">
    <property type="entry name" value="HTH_GNTR"/>
    <property type="match status" value="1"/>
</dbReference>
<dbReference type="RefSeq" id="WP_380426476.1">
    <property type="nucleotide sequence ID" value="NZ_JBHRZV010000049.1"/>
</dbReference>
<dbReference type="SMART" id="SM00345">
    <property type="entry name" value="HTH_GNTR"/>
    <property type="match status" value="1"/>
</dbReference>
<dbReference type="InterPro" id="IPR050679">
    <property type="entry name" value="Bact_HTH_transcr_reg"/>
</dbReference>
<dbReference type="InterPro" id="IPR036390">
    <property type="entry name" value="WH_DNA-bd_sf"/>
</dbReference>
<dbReference type="SMART" id="SM00866">
    <property type="entry name" value="UTRA"/>
    <property type="match status" value="1"/>
</dbReference>
<keyword evidence="1" id="KW-0805">Transcription regulation</keyword>
<dbReference type="PANTHER" id="PTHR44846">
    <property type="entry name" value="MANNOSYL-D-GLYCERATE TRANSPORT/METABOLISM SYSTEM REPRESSOR MNGR-RELATED"/>
    <property type="match status" value="1"/>
</dbReference>
<dbReference type="Pfam" id="PF07702">
    <property type="entry name" value="UTRA"/>
    <property type="match status" value="1"/>
</dbReference>
<feature type="domain" description="HTH gntR-type" evidence="4">
    <location>
        <begin position="8"/>
        <end position="75"/>
    </location>
</feature>
<keyword evidence="3" id="KW-0804">Transcription</keyword>
<name>A0ABV8CVY7_9STRE</name>
<keyword evidence="6" id="KW-1185">Reference proteome</keyword>
<organism evidence="5 6">
    <name type="scientific">Streptococcus caprae</name>
    <dbReference type="NCBI Taxonomy" id="1640501"/>
    <lineage>
        <taxon>Bacteria</taxon>
        <taxon>Bacillati</taxon>
        <taxon>Bacillota</taxon>
        <taxon>Bacilli</taxon>
        <taxon>Lactobacillales</taxon>
        <taxon>Streptococcaceae</taxon>
        <taxon>Streptococcus</taxon>
    </lineage>
</organism>
<keyword evidence="2" id="KW-0238">DNA-binding</keyword>
<dbReference type="Proteomes" id="UP001595807">
    <property type="component" value="Unassembled WGS sequence"/>
</dbReference>
<reference evidence="6" key="1">
    <citation type="journal article" date="2019" name="Int. J. Syst. Evol. Microbiol.">
        <title>The Global Catalogue of Microorganisms (GCM) 10K type strain sequencing project: providing services to taxonomists for standard genome sequencing and annotation.</title>
        <authorList>
            <consortium name="The Broad Institute Genomics Platform"/>
            <consortium name="The Broad Institute Genome Sequencing Center for Infectious Disease"/>
            <person name="Wu L."/>
            <person name="Ma J."/>
        </authorList>
    </citation>
    <scope>NUCLEOTIDE SEQUENCE [LARGE SCALE GENOMIC DNA]</scope>
    <source>
        <strain evidence="6">CCUG 67170</strain>
    </source>
</reference>
<evidence type="ECO:0000256" key="1">
    <source>
        <dbReference type="ARBA" id="ARBA00023015"/>
    </source>
</evidence>
<dbReference type="InterPro" id="IPR028978">
    <property type="entry name" value="Chorismate_lyase_/UTRA_dom_sf"/>
</dbReference>
<evidence type="ECO:0000256" key="2">
    <source>
        <dbReference type="ARBA" id="ARBA00023125"/>
    </source>
</evidence>
<dbReference type="Gene3D" id="3.40.1410.10">
    <property type="entry name" value="Chorismate lyase-like"/>
    <property type="match status" value="1"/>
</dbReference>
<dbReference type="SUPFAM" id="SSF46785">
    <property type="entry name" value="Winged helix' DNA-binding domain"/>
    <property type="match status" value="1"/>
</dbReference>
<accession>A0ABV8CVY7</accession>
<dbReference type="CDD" id="cd07377">
    <property type="entry name" value="WHTH_GntR"/>
    <property type="match status" value="1"/>
</dbReference>